<evidence type="ECO:0000259" key="3">
    <source>
        <dbReference type="Pfam" id="PF08541"/>
    </source>
</evidence>
<dbReference type="Proteomes" id="UP000196475">
    <property type="component" value="Unassembled WGS sequence"/>
</dbReference>
<evidence type="ECO:0000259" key="2">
    <source>
        <dbReference type="Pfam" id="PF01796"/>
    </source>
</evidence>
<dbReference type="InterPro" id="IPR052513">
    <property type="entry name" value="Thioester_dehydratase-like"/>
</dbReference>
<dbReference type="InterPro" id="IPR013747">
    <property type="entry name" value="ACP_syn_III_C"/>
</dbReference>
<comment type="caution">
    <text evidence="5">The sequence shown here is derived from an EMBL/GenBank/DDBJ whole genome shotgun (WGS) entry which is preliminary data.</text>
</comment>
<dbReference type="EMBL" id="LZRT01000101">
    <property type="protein sequence ID" value="OUM85481.1"/>
    <property type="molecule type" value="Genomic_DNA"/>
</dbReference>
<proteinExistence type="predicted"/>
<dbReference type="InterPro" id="IPR016039">
    <property type="entry name" value="Thiolase-like"/>
</dbReference>
<dbReference type="AlphaFoldDB" id="A0A1Y3PDT3"/>
<dbReference type="PANTHER" id="PTHR34075">
    <property type="entry name" value="BLR3430 PROTEIN"/>
    <property type="match status" value="1"/>
</dbReference>
<protein>
    <submittedName>
        <fullName evidence="5">3-hydroxy-3-methylglutaryl CoA synthase</fullName>
    </submittedName>
</protein>
<organism evidence="5 6">
    <name type="scientific">Bacillus thermozeamaize</name>
    <dbReference type="NCBI Taxonomy" id="230954"/>
    <lineage>
        <taxon>Bacteria</taxon>
        <taxon>Bacillati</taxon>
        <taxon>Bacillota</taxon>
        <taxon>Bacilli</taxon>
        <taxon>Bacillales</taxon>
        <taxon>Bacillaceae</taxon>
        <taxon>Bacillus</taxon>
    </lineage>
</organism>
<dbReference type="GO" id="GO:0016746">
    <property type="term" value="F:acyltransferase activity"/>
    <property type="evidence" value="ECO:0007669"/>
    <property type="project" value="InterPro"/>
</dbReference>
<gene>
    <name evidence="5" type="ORF">BAA01_10405</name>
</gene>
<feature type="domain" description="ChsH2 C-terminal OB-fold" evidence="2">
    <location>
        <begin position="395"/>
        <end position="451"/>
    </location>
</feature>
<feature type="domain" description="ChsH2 rubredoxin-like zinc ribbon" evidence="4">
    <location>
        <begin position="359"/>
        <end position="384"/>
    </location>
</feature>
<keyword evidence="1" id="KW-0808">Transferase</keyword>
<dbReference type="InterPro" id="IPR012340">
    <property type="entry name" value="NA-bd_OB-fold"/>
</dbReference>
<evidence type="ECO:0000313" key="5">
    <source>
        <dbReference type="EMBL" id="OUM85481.1"/>
    </source>
</evidence>
<evidence type="ECO:0000259" key="4">
    <source>
        <dbReference type="Pfam" id="PF12172"/>
    </source>
</evidence>
<dbReference type="InterPro" id="IPR022002">
    <property type="entry name" value="ChsH2_Znr"/>
</dbReference>
<dbReference type="PANTHER" id="PTHR34075:SF5">
    <property type="entry name" value="BLR3430 PROTEIN"/>
    <property type="match status" value="1"/>
</dbReference>
<dbReference type="CDD" id="cd00827">
    <property type="entry name" value="init_cond_enzymes"/>
    <property type="match status" value="1"/>
</dbReference>
<dbReference type="Gene3D" id="3.40.47.10">
    <property type="match status" value="1"/>
</dbReference>
<evidence type="ECO:0000256" key="1">
    <source>
        <dbReference type="ARBA" id="ARBA00022679"/>
    </source>
</evidence>
<name>A0A1Y3PDT3_9BACI</name>
<dbReference type="Pfam" id="PF08541">
    <property type="entry name" value="ACP_syn_III_C"/>
    <property type="match status" value="1"/>
</dbReference>
<dbReference type="SUPFAM" id="SSF50249">
    <property type="entry name" value="Nucleic acid-binding proteins"/>
    <property type="match status" value="1"/>
</dbReference>
<dbReference type="Pfam" id="PF01796">
    <property type="entry name" value="OB_ChsH2_C"/>
    <property type="match status" value="1"/>
</dbReference>
<dbReference type="Pfam" id="PF12172">
    <property type="entry name" value="zf-ChsH2"/>
    <property type="match status" value="1"/>
</dbReference>
<feature type="domain" description="Beta-ketoacyl-[acyl-carrier-protein] synthase III C-terminal" evidence="3">
    <location>
        <begin position="209"/>
        <end position="287"/>
    </location>
</feature>
<dbReference type="InterPro" id="IPR002878">
    <property type="entry name" value="ChsH2_C"/>
</dbReference>
<sequence length="470" mass="50961">MAGIVSFGAYIPFHRLERKKIAEAFGEPGGKGEKAVANHDEDSLSMAVAAAQDALTGWPANRLAAVYFATTTAPYVEKQSSTTIAAALDCQAQIRTADFTDSLRAGTTAMLAGLETVQAQGAPVLVTAADCRLGGAQGSFEKELGDAAAAFILGDQDVIAELVASYSVAADFLDQWRSQGDRTIRSWEDRFVLSEGFFPQVKAAVSGLLSQAGCRPQDLAKVVLYAPNARAHATAAKAMGLAPEQVQDPLFDRVGNAGAASVPLMLAAALEEAQPGDRILVVSQGQGSDALLFQVTDAIRKLPARRGVKGHLASKKQIAHYTTYLKWKNMLPLEAGRRPQRQRPSVPAMWRNHEQNLAFVGSRCTACGTPQYPKQRVCVHCKAKDQMEDYPFSDKKARIATYTVDYLTVSPDPPTVFVVVDFEGGGRIICEMTDTDPAQLDIGMEVEMTFRRLYEAEGIHNYAWKARMKR</sequence>
<evidence type="ECO:0000313" key="6">
    <source>
        <dbReference type="Proteomes" id="UP000196475"/>
    </source>
</evidence>
<dbReference type="SUPFAM" id="SSF53901">
    <property type="entry name" value="Thiolase-like"/>
    <property type="match status" value="2"/>
</dbReference>
<reference evidence="6" key="1">
    <citation type="submission" date="2016-06" db="EMBL/GenBank/DDBJ databases">
        <authorList>
            <person name="Nascimento L."/>
            <person name="Pereira R.V."/>
            <person name="Martins L.F."/>
            <person name="Quaggio R.B."/>
            <person name="Silva A.M."/>
            <person name="Setubal J.C."/>
        </authorList>
    </citation>
    <scope>NUCLEOTIDE SEQUENCE [LARGE SCALE GENOMIC DNA]</scope>
</reference>
<accession>A0A1Y3PDT3</accession>